<dbReference type="Proteomes" id="UP000007966">
    <property type="component" value="Chromosome"/>
</dbReference>
<keyword evidence="9" id="KW-1185">Reference proteome</keyword>
<dbReference type="Gene3D" id="3.40.50.1390">
    <property type="entry name" value="Resolvase, N-terminal catalytic domain"/>
    <property type="match status" value="1"/>
</dbReference>
<gene>
    <name evidence="8" type="ordered locus">ECA2504</name>
</gene>
<evidence type="ECO:0000313" key="9">
    <source>
        <dbReference type="Proteomes" id="UP000007966"/>
    </source>
</evidence>
<dbReference type="GO" id="GO:0003677">
    <property type="term" value="F:DNA binding"/>
    <property type="evidence" value="ECO:0007669"/>
    <property type="project" value="UniProtKB-KW"/>
</dbReference>
<evidence type="ECO:0000256" key="5">
    <source>
        <dbReference type="PIRSR" id="PIRSR606118-50"/>
    </source>
</evidence>
<keyword evidence="3" id="KW-0238">DNA-binding</keyword>
<keyword evidence="4" id="KW-0233">DNA recombination</keyword>
<feature type="domain" description="Resolvase/invertase-type recombinase catalytic" evidence="7">
    <location>
        <begin position="4"/>
        <end position="157"/>
    </location>
</feature>
<dbReference type="InterPro" id="IPR036162">
    <property type="entry name" value="Resolvase-like_N_sf"/>
</dbReference>
<evidence type="ECO:0000256" key="6">
    <source>
        <dbReference type="PROSITE-ProRule" id="PRU10137"/>
    </source>
</evidence>
<dbReference type="FunFam" id="3.40.50.1390:FF:000010">
    <property type="entry name" value="Recombinase resolvase family"/>
    <property type="match status" value="1"/>
</dbReference>
<dbReference type="EMBL" id="BX950851">
    <property type="protein sequence ID" value="CAG75404.1"/>
    <property type="molecule type" value="Genomic_DNA"/>
</dbReference>
<dbReference type="CDD" id="cd03767">
    <property type="entry name" value="SR_Res_par"/>
    <property type="match status" value="1"/>
</dbReference>
<dbReference type="STRING" id="218491.ECA2504"/>
<dbReference type="InterPro" id="IPR006119">
    <property type="entry name" value="Resolv_N"/>
</dbReference>
<dbReference type="eggNOG" id="COG1961">
    <property type="taxonomic scope" value="Bacteria"/>
</dbReference>
<dbReference type="PROSITE" id="PS51736">
    <property type="entry name" value="RECOMBINASES_3"/>
    <property type="match status" value="1"/>
</dbReference>
<evidence type="ECO:0000313" key="8">
    <source>
        <dbReference type="EMBL" id="CAG75404.1"/>
    </source>
</evidence>
<evidence type="ECO:0000256" key="1">
    <source>
        <dbReference type="ARBA" id="ARBA00009913"/>
    </source>
</evidence>
<evidence type="ECO:0000256" key="4">
    <source>
        <dbReference type="ARBA" id="ARBA00023172"/>
    </source>
</evidence>
<dbReference type="GO" id="GO:0015074">
    <property type="term" value="P:DNA integration"/>
    <property type="evidence" value="ECO:0007669"/>
    <property type="project" value="UniProtKB-KW"/>
</dbReference>
<dbReference type="InterPro" id="IPR006120">
    <property type="entry name" value="Resolvase_HTH_dom"/>
</dbReference>
<protein>
    <submittedName>
        <fullName evidence="8">Resolvase</fullName>
    </submittedName>
</protein>
<evidence type="ECO:0000256" key="3">
    <source>
        <dbReference type="ARBA" id="ARBA00023125"/>
    </source>
</evidence>
<evidence type="ECO:0000256" key="2">
    <source>
        <dbReference type="ARBA" id="ARBA00022908"/>
    </source>
</evidence>
<dbReference type="AlphaFoldDB" id="Q6D489"/>
<dbReference type="InterPro" id="IPR050639">
    <property type="entry name" value="SSR_resolvase"/>
</dbReference>
<dbReference type="SMART" id="SM00857">
    <property type="entry name" value="Resolvase"/>
    <property type="match status" value="1"/>
</dbReference>
<dbReference type="SUPFAM" id="SSF53041">
    <property type="entry name" value="Resolvase-like"/>
    <property type="match status" value="1"/>
</dbReference>
<dbReference type="HOGENOM" id="CLU_010686_10_0_6"/>
<accession>Q6D489</accession>
<dbReference type="GO" id="GO:0000150">
    <property type="term" value="F:DNA strand exchange activity"/>
    <property type="evidence" value="ECO:0007669"/>
    <property type="project" value="InterPro"/>
</dbReference>
<reference evidence="8" key="1">
    <citation type="submission" date="2004-02" db="EMBL/GenBank/DDBJ databases">
        <title>The genome sequence of the enterobacterial phytopathogen Erwinia carotovora subsp. atroseptica SCRI1043 and functional genomic identification of novel virulence factors.</title>
        <authorList>
            <person name="Bell K.S."/>
            <person name="Sebaihia M."/>
            <person name="Pritchard L."/>
            <person name="Holden M."/>
            <person name="Hyman L.J."/>
            <person name="Holeva M.C."/>
            <person name="Thomson N.R."/>
            <person name="Bentley S.D."/>
            <person name="Churcher C."/>
            <person name="Mungall K."/>
            <person name="Atkin R."/>
            <person name="Bason N."/>
            <person name="Brooks K."/>
            <person name="Chillingworth T."/>
            <person name="Clark K."/>
            <person name="Doggett J."/>
            <person name="Fraser A."/>
            <person name="Hance Z."/>
            <person name="Hauser H."/>
            <person name="Jagels K."/>
            <person name="Moule S."/>
            <person name="Norbertczak H."/>
            <person name="Ormond D."/>
            <person name="Price C."/>
            <person name="Quail M.A."/>
            <person name="Sanders M."/>
            <person name="Walker D."/>
            <person name="Whitehead S."/>
            <person name="Salmond G.P.C."/>
            <person name="Birch P.R.J."/>
            <person name="Barrell B.G."/>
            <person name="Parkhill J."/>
            <person name="Toth I.K."/>
        </authorList>
    </citation>
    <scope>NUCLEOTIDE SEQUENCE</scope>
    <source>
        <strain evidence="8">SCRI1043</strain>
    </source>
</reference>
<sequence>MIPRVYAYLRASTTQQDATRAKGQLDEFAQANGMTIATFFIENESGASLQRPELFRLLDVALKGDILLVEQVDRLSRLSSEDWNKLRSLINEKGVRVVALDLPTSHQLINSGDEFTNRMLEALNGMMLDMLAAIARKDYTDRKRRQAQGIVKAKAEGKFKGRPEDTQRNERIAKLLQAGMSYSDIMDTVECSRATIAKVSNNLKGDNSTVSF</sequence>
<dbReference type="PROSITE" id="PS00398">
    <property type="entry name" value="RECOMBINASES_2"/>
    <property type="match status" value="1"/>
</dbReference>
<dbReference type="PATRIC" id="fig|218491.5.peg.2536"/>
<dbReference type="RefSeq" id="WP_011094050.1">
    <property type="nucleotide sequence ID" value="NC_004547.2"/>
</dbReference>
<dbReference type="OrthoDB" id="9786476at2"/>
<feature type="active site" description="O-(5'-phospho-DNA)-serine intermediate" evidence="5 6">
    <location>
        <position position="12"/>
    </location>
</feature>
<proteinExistence type="inferred from homology"/>
<dbReference type="InterPro" id="IPR006118">
    <property type="entry name" value="Recombinase_CS"/>
</dbReference>
<dbReference type="PROSITE" id="PS00397">
    <property type="entry name" value="RECOMBINASES_1"/>
    <property type="match status" value="1"/>
</dbReference>
<dbReference type="Gene3D" id="1.10.1270.10">
    <property type="entry name" value="TrpR-like"/>
    <property type="match status" value="1"/>
</dbReference>
<dbReference type="PANTHER" id="PTHR30461">
    <property type="entry name" value="DNA-INVERTASE FROM LAMBDOID PROPHAGE"/>
    <property type="match status" value="1"/>
</dbReference>
<dbReference type="InterPro" id="IPR038116">
    <property type="entry name" value="TrpR-like_sf"/>
</dbReference>
<dbReference type="Pfam" id="PF02796">
    <property type="entry name" value="HTH_7"/>
    <property type="match status" value="1"/>
</dbReference>
<dbReference type="PANTHER" id="PTHR30461:SF25">
    <property type="entry name" value="RESOLVASE-RELATED"/>
    <property type="match status" value="1"/>
</dbReference>
<evidence type="ECO:0000259" key="7">
    <source>
        <dbReference type="PROSITE" id="PS51736"/>
    </source>
</evidence>
<dbReference type="Pfam" id="PF00239">
    <property type="entry name" value="Resolvase"/>
    <property type="match status" value="1"/>
</dbReference>
<comment type="similarity">
    <text evidence="1">Belongs to the site-specific recombinase resolvase family.</text>
</comment>
<dbReference type="KEGG" id="eca:ECA2504"/>
<keyword evidence="2" id="KW-0229">DNA integration</keyword>
<name>Q6D489_PECAS</name>
<organism evidence="8 9">
    <name type="scientific">Pectobacterium atrosepticum (strain SCRI 1043 / ATCC BAA-672)</name>
    <name type="common">Erwinia carotovora subsp. atroseptica</name>
    <dbReference type="NCBI Taxonomy" id="218491"/>
    <lineage>
        <taxon>Bacteria</taxon>
        <taxon>Pseudomonadati</taxon>
        <taxon>Pseudomonadota</taxon>
        <taxon>Gammaproteobacteria</taxon>
        <taxon>Enterobacterales</taxon>
        <taxon>Pectobacteriaceae</taxon>
        <taxon>Pectobacterium</taxon>
    </lineage>
</organism>